<name>A0ABR3NFZ6_9TELE</name>
<feature type="region of interest" description="Disordered" evidence="1">
    <location>
        <begin position="1"/>
        <end position="31"/>
    </location>
</feature>
<feature type="compositionally biased region" description="Acidic residues" evidence="1">
    <location>
        <begin position="1"/>
        <end position="12"/>
    </location>
</feature>
<organism evidence="2 3">
    <name type="scientific">Cirrhinus molitorella</name>
    <name type="common">mud carp</name>
    <dbReference type="NCBI Taxonomy" id="172907"/>
    <lineage>
        <taxon>Eukaryota</taxon>
        <taxon>Metazoa</taxon>
        <taxon>Chordata</taxon>
        <taxon>Craniata</taxon>
        <taxon>Vertebrata</taxon>
        <taxon>Euteleostomi</taxon>
        <taxon>Actinopterygii</taxon>
        <taxon>Neopterygii</taxon>
        <taxon>Teleostei</taxon>
        <taxon>Ostariophysi</taxon>
        <taxon>Cypriniformes</taxon>
        <taxon>Cyprinidae</taxon>
        <taxon>Labeoninae</taxon>
        <taxon>Labeonini</taxon>
        <taxon>Cirrhinus</taxon>
    </lineage>
</organism>
<sequence length="129" mass="13785">MWARVDEDDDGAESTPSPRGTPTAVRHPGQVPGPLPANLLCMQQIPLMAIIPLDGFDFSPTSSYNPQHELCRVNAAPLRSADLAWSPSLGLSRARASPQRGSLPMAAGLWLDSGETFPLCLAGFKGYLL</sequence>
<accession>A0ABR3NFZ6</accession>
<dbReference type="EMBL" id="JAYMGO010000004">
    <property type="protein sequence ID" value="KAL1275876.1"/>
    <property type="molecule type" value="Genomic_DNA"/>
</dbReference>
<gene>
    <name evidence="2" type="ORF">QQF64_035499</name>
</gene>
<proteinExistence type="predicted"/>
<evidence type="ECO:0000313" key="3">
    <source>
        <dbReference type="Proteomes" id="UP001558613"/>
    </source>
</evidence>
<evidence type="ECO:0000313" key="2">
    <source>
        <dbReference type="EMBL" id="KAL1275876.1"/>
    </source>
</evidence>
<dbReference type="Proteomes" id="UP001558613">
    <property type="component" value="Unassembled WGS sequence"/>
</dbReference>
<keyword evidence="3" id="KW-1185">Reference proteome</keyword>
<evidence type="ECO:0000256" key="1">
    <source>
        <dbReference type="SAM" id="MobiDB-lite"/>
    </source>
</evidence>
<reference evidence="2 3" key="1">
    <citation type="submission" date="2023-09" db="EMBL/GenBank/DDBJ databases">
        <authorList>
            <person name="Wang M."/>
        </authorList>
    </citation>
    <scope>NUCLEOTIDE SEQUENCE [LARGE SCALE GENOMIC DNA]</scope>
    <source>
        <strain evidence="2">GT-2023</strain>
        <tissue evidence="2">Liver</tissue>
    </source>
</reference>
<comment type="caution">
    <text evidence="2">The sequence shown here is derived from an EMBL/GenBank/DDBJ whole genome shotgun (WGS) entry which is preliminary data.</text>
</comment>
<protein>
    <submittedName>
        <fullName evidence="2">Uncharacterized protein</fullName>
    </submittedName>
</protein>